<name>A0A2N5NDD5_9BACL</name>
<dbReference type="Proteomes" id="UP000234789">
    <property type="component" value="Unassembled WGS sequence"/>
</dbReference>
<gene>
    <name evidence="2" type="ORF">B8V81_0412</name>
</gene>
<feature type="region of interest" description="Disordered" evidence="1">
    <location>
        <begin position="22"/>
        <end position="41"/>
    </location>
</feature>
<accession>A0A2N5NDD5</accession>
<protein>
    <submittedName>
        <fullName evidence="2">Uncharacterized protein</fullName>
    </submittedName>
</protein>
<proteinExistence type="predicted"/>
<evidence type="ECO:0000256" key="1">
    <source>
        <dbReference type="SAM" id="MobiDB-lite"/>
    </source>
</evidence>
<keyword evidence="3" id="KW-1185">Reference proteome</keyword>
<evidence type="ECO:0000313" key="2">
    <source>
        <dbReference type="EMBL" id="PLT48280.1"/>
    </source>
</evidence>
<dbReference type="EMBL" id="NFEZ01000001">
    <property type="protein sequence ID" value="PLT48280.1"/>
    <property type="molecule type" value="Genomic_DNA"/>
</dbReference>
<dbReference type="AlphaFoldDB" id="A0A2N5NDD5"/>
<organism evidence="2 3">
    <name type="scientific">Paenibacillus pasadenensis</name>
    <dbReference type="NCBI Taxonomy" id="217090"/>
    <lineage>
        <taxon>Bacteria</taxon>
        <taxon>Bacillati</taxon>
        <taxon>Bacillota</taxon>
        <taxon>Bacilli</taxon>
        <taxon>Bacillales</taxon>
        <taxon>Paenibacillaceae</taxon>
        <taxon>Paenibacillus</taxon>
    </lineage>
</organism>
<comment type="caution">
    <text evidence="2">The sequence shown here is derived from an EMBL/GenBank/DDBJ whole genome shotgun (WGS) entry which is preliminary data.</text>
</comment>
<reference evidence="2 3" key="1">
    <citation type="submission" date="2017-05" db="EMBL/GenBank/DDBJ databases">
        <title>Functional genome analysis of Paenibacillus pasadenensis strain R16: insights on endophytic life style and antifungal activity.</title>
        <authorList>
            <person name="Passera A."/>
            <person name="Marcolungo L."/>
            <person name="Casati P."/>
            <person name="Brasca M."/>
            <person name="Quaglino F."/>
            <person name="Delledonne M."/>
        </authorList>
    </citation>
    <scope>NUCLEOTIDE SEQUENCE [LARGE SCALE GENOMIC DNA]</scope>
    <source>
        <strain evidence="2 3">R16</strain>
    </source>
</reference>
<sequence length="41" mass="4284">MSEAAHGGPAASVENICSYSSRSGCDWQDWVSDPAPLSASR</sequence>
<evidence type="ECO:0000313" key="3">
    <source>
        <dbReference type="Proteomes" id="UP000234789"/>
    </source>
</evidence>